<dbReference type="Gene3D" id="2.60.120.370">
    <property type="entry name" value="YhcH/YjgK/YiaL"/>
    <property type="match status" value="1"/>
</dbReference>
<dbReference type="Proteomes" id="UP000481852">
    <property type="component" value="Unassembled WGS sequence"/>
</dbReference>
<dbReference type="SUPFAM" id="SSF51197">
    <property type="entry name" value="Clavaminate synthase-like"/>
    <property type="match status" value="1"/>
</dbReference>
<keyword evidence="2" id="KW-1185">Reference proteome</keyword>
<accession>A0A6L5X2A6</accession>
<dbReference type="PANTHER" id="PTHR34986:SF1">
    <property type="entry name" value="PROTEIN YIAL"/>
    <property type="match status" value="1"/>
</dbReference>
<evidence type="ECO:0000313" key="2">
    <source>
        <dbReference type="Proteomes" id="UP000481852"/>
    </source>
</evidence>
<dbReference type="NCBIfam" id="TIGR00022">
    <property type="entry name" value="YhcH/YjgK/YiaL family protein"/>
    <property type="match status" value="1"/>
</dbReference>
<evidence type="ECO:0000313" key="1">
    <source>
        <dbReference type="EMBL" id="MSS14461.1"/>
    </source>
</evidence>
<reference evidence="1 2" key="1">
    <citation type="submission" date="2019-08" db="EMBL/GenBank/DDBJ databases">
        <title>In-depth cultivation of the pig gut microbiome towards novel bacterial diversity and tailored functional studies.</title>
        <authorList>
            <person name="Wylensek D."/>
            <person name="Hitch T.C.A."/>
            <person name="Clavel T."/>
        </authorList>
    </citation>
    <scope>NUCLEOTIDE SEQUENCE [LARGE SCALE GENOMIC DNA]</scope>
    <source>
        <strain evidence="1 2">Oil+RF-744-WCA-WT-11</strain>
    </source>
</reference>
<proteinExistence type="predicted"/>
<dbReference type="InterPro" id="IPR004375">
    <property type="entry name" value="NanQ/TabA/YiaL"/>
</dbReference>
<sequence>MDDLNEVRNVSEAAYRFLSSINPKDCQDGHYDLPDGVFANIQTYMPKPKSEGTFEAHRKYIDIQYIISGHEIISVESLETMRAGTCIRRYGETGDIELYEGNNKGKEYQLGPGDFLILFPKDAHMPGVCEGTPEKVQKAVVKVPYLDEL</sequence>
<dbReference type="RefSeq" id="WP_154524273.1">
    <property type="nucleotide sequence ID" value="NZ_VULZ01000004.1"/>
</dbReference>
<dbReference type="EMBL" id="VULZ01000004">
    <property type="protein sequence ID" value="MSS14461.1"/>
    <property type="molecule type" value="Genomic_DNA"/>
</dbReference>
<gene>
    <name evidence="1" type="ORF">FYJ35_05295</name>
</gene>
<organism evidence="1 2">
    <name type="scientific">Porcincola intestinalis</name>
    <dbReference type="NCBI Taxonomy" id="2606632"/>
    <lineage>
        <taxon>Bacteria</taxon>
        <taxon>Bacillati</taxon>
        <taxon>Bacillota</taxon>
        <taxon>Clostridia</taxon>
        <taxon>Lachnospirales</taxon>
        <taxon>Lachnospiraceae</taxon>
        <taxon>Porcincola</taxon>
    </lineage>
</organism>
<protein>
    <submittedName>
        <fullName evidence="1">DUF386 domain-containing protein</fullName>
    </submittedName>
</protein>
<comment type="caution">
    <text evidence="1">The sequence shown here is derived from an EMBL/GenBank/DDBJ whole genome shotgun (WGS) entry which is preliminary data.</text>
</comment>
<dbReference type="AlphaFoldDB" id="A0A6L5X2A6"/>
<dbReference type="InterPro" id="IPR037012">
    <property type="entry name" value="NanQ/TabA/YiaL_sf"/>
</dbReference>
<dbReference type="Pfam" id="PF04074">
    <property type="entry name" value="DUF386"/>
    <property type="match status" value="1"/>
</dbReference>
<name>A0A6L5X2A6_9FIRM</name>
<dbReference type="PANTHER" id="PTHR34986">
    <property type="entry name" value="EVOLVED BETA-GALACTOSIDASE SUBUNIT BETA"/>
    <property type="match status" value="1"/>
</dbReference>
<dbReference type="GO" id="GO:0005829">
    <property type="term" value="C:cytosol"/>
    <property type="evidence" value="ECO:0007669"/>
    <property type="project" value="TreeGrafter"/>
</dbReference>